<name>A0ABU7F582_9TELE</name>
<dbReference type="EMBL" id="JAHUTJ010074848">
    <property type="protein sequence ID" value="MED6293803.1"/>
    <property type="molecule type" value="Genomic_DNA"/>
</dbReference>
<gene>
    <name evidence="1" type="ORF">CHARACLAT_014398</name>
</gene>
<dbReference type="Proteomes" id="UP001352852">
    <property type="component" value="Unassembled WGS sequence"/>
</dbReference>
<organism evidence="1 2">
    <name type="scientific">Characodon lateralis</name>
    <dbReference type="NCBI Taxonomy" id="208331"/>
    <lineage>
        <taxon>Eukaryota</taxon>
        <taxon>Metazoa</taxon>
        <taxon>Chordata</taxon>
        <taxon>Craniata</taxon>
        <taxon>Vertebrata</taxon>
        <taxon>Euteleostomi</taxon>
        <taxon>Actinopterygii</taxon>
        <taxon>Neopterygii</taxon>
        <taxon>Teleostei</taxon>
        <taxon>Neoteleostei</taxon>
        <taxon>Acanthomorphata</taxon>
        <taxon>Ovalentaria</taxon>
        <taxon>Atherinomorphae</taxon>
        <taxon>Cyprinodontiformes</taxon>
        <taxon>Goodeidae</taxon>
        <taxon>Characodon</taxon>
    </lineage>
</organism>
<proteinExistence type="predicted"/>
<sequence>MYYILFLTSVSDYFMLLRKKLQSASKGRNGRRTMKAGAVRSVGVDYSMSWNPLEYTGADQISKINDDVKPSQFPSHTFWIMIAVCLFDSAVFSIDKKSLPLCFSTNRL</sequence>
<evidence type="ECO:0000313" key="2">
    <source>
        <dbReference type="Proteomes" id="UP001352852"/>
    </source>
</evidence>
<reference evidence="1 2" key="1">
    <citation type="submission" date="2021-06" db="EMBL/GenBank/DDBJ databases">
        <authorList>
            <person name="Palmer J.M."/>
        </authorList>
    </citation>
    <scope>NUCLEOTIDE SEQUENCE [LARGE SCALE GENOMIC DNA]</scope>
    <source>
        <strain evidence="1 2">CL_MEX2019</strain>
        <tissue evidence="1">Muscle</tissue>
    </source>
</reference>
<keyword evidence="2" id="KW-1185">Reference proteome</keyword>
<evidence type="ECO:0000313" key="1">
    <source>
        <dbReference type="EMBL" id="MED6293803.1"/>
    </source>
</evidence>
<protein>
    <submittedName>
        <fullName evidence="1">Uncharacterized protein</fullName>
    </submittedName>
</protein>
<comment type="caution">
    <text evidence="1">The sequence shown here is derived from an EMBL/GenBank/DDBJ whole genome shotgun (WGS) entry which is preliminary data.</text>
</comment>
<accession>A0ABU7F582</accession>